<proteinExistence type="predicted"/>
<dbReference type="PROSITE" id="PS51419">
    <property type="entry name" value="RAB"/>
    <property type="match status" value="1"/>
</dbReference>
<sequence>NTFSKIVPREGHEVEVVCWDSVGMDYYGLYGQQFQRGAHKGVHMVLMCFDISEPDSLENVEDVWNPEANNHLWRIPKILVGCKKDLRNDVRRTMSVSPYKADKLAMRIGAIAYFETTAVGMTGLQELFNYIAEALVKRKSKKAGVFRRLISRGERRSSGVSDSGAEG</sequence>
<organism evidence="3 4">
    <name type="scientific">Ophiobolus disseminans</name>
    <dbReference type="NCBI Taxonomy" id="1469910"/>
    <lineage>
        <taxon>Eukaryota</taxon>
        <taxon>Fungi</taxon>
        <taxon>Dikarya</taxon>
        <taxon>Ascomycota</taxon>
        <taxon>Pezizomycotina</taxon>
        <taxon>Dothideomycetes</taxon>
        <taxon>Pleosporomycetidae</taxon>
        <taxon>Pleosporales</taxon>
        <taxon>Pleosporineae</taxon>
        <taxon>Phaeosphaeriaceae</taxon>
        <taxon>Ophiobolus</taxon>
    </lineage>
</organism>
<name>A0A6A6ZUF7_9PLEO</name>
<evidence type="ECO:0000313" key="3">
    <source>
        <dbReference type="EMBL" id="KAF2824483.1"/>
    </source>
</evidence>
<dbReference type="SUPFAM" id="SSF52540">
    <property type="entry name" value="P-loop containing nucleoside triphosphate hydrolases"/>
    <property type="match status" value="1"/>
</dbReference>
<keyword evidence="2" id="KW-0342">GTP-binding</keyword>
<evidence type="ECO:0000256" key="2">
    <source>
        <dbReference type="ARBA" id="ARBA00023134"/>
    </source>
</evidence>
<dbReference type="InterPro" id="IPR003578">
    <property type="entry name" value="Small_GTPase_Rho"/>
</dbReference>
<dbReference type="GO" id="GO:0003924">
    <property type="term" value="F:GTPase activity"/>
    <property type="evidence" value="ECO:0007669"/>
    <property type="project" value="InterPro"/>
</dbReference>
<dbReference type="PRINTS" id="PR00449">
    <property type="entry name" value="RASTRNSFRMNG"/>
</dbReference>
<feature type="non-terminal residue" evidence="3">
    <location>
        <position position="1"/>
    </location>
</feature>
<dbReference type="SMART" id="SM00175">
    <property type="entry name" value="RAB"/>
    <property type="match status" value="1"/>
</dbReference>
<protein>
    <submittedName>
        <fullName evidence="3">P-loop containing nucleoside triphosphate hydrolase protein</fullName>
    </submittedName>
</protein>
<keyword evidence="4" id="KW-1185">Reference proteome</keyword>
<evidence type="ECO:0000313" key="4">
    <source>
        <dbReference type="Proteomes" id="UP000799424"/>
    </source>
</evidence>
<dbReference type="GO" id="GO:0005525">
    <property type="term" value="F:GTP binding"/>
    <property type="evidence" value="ECO:0007669"/>
    <property type="project" value="UniProtKB-KW"/>
</dbReference>
<dbReference type="OrthoDB" id="25896at2759"/>
<evidence type="ECO:0000256" key="1">
    <source>
        <dbReference type="ARBA" id="ARBA00022741"/>
    </source>
</evidence>
<dbReference type="Pfam" id="PF00071">
    <property type="entry name" value="Ras"/>
    <property type="match status" value="1"/>
</dbReference>
<accession>A0A6A6ZUF7</accession>
<keyword evidence="1" id="KW-0547">Nucleotide-binding</keyword>
<dbReference type="Gene3D" id="3.40.50.300">
    <property type="entry name" value="P-loop containing nucleotide triphosphate hydrolases"/>
    <property type="match status" value="1"/>
</dbReference>
<dbReference type="GO" id="GO:0007264">
    <property type="term" value="P:small GTPase-mediated signal transduction"/>
    <property type="evidence" value="ECO:0007669"/>
    <property type="project" value="InterPro"/>
</dbReference>
<gene>
    <name evidence="3" type="ORF">CC86DRAFT_296950</name>
</gene>
<dbReference type="AlphaFoldDB" id="A0A6A6ZUF7"/>
<reference evidence="3" key="1">
    <citation type="journal article" date="2020" name="Stud. Mycol.">
        <title>101 Dothideomycetes genomes: a test case for predicting lifestyles and emergence of pathogens.</title>
        <authorList>
            <person name="Haridas S."/>
            <person name="Albert R."/>
            <person name="Binder M."/>
            <person name="Bloem J."/>
            <person name="Labutti K."/>
            <person name="Salamov A."/>
            <person name="Andreopoulos B."/>
            <person name="Baker S."/>
            <person name="Barry K."/>
            <person name="Bills G."/>
            <person name="Bluhm B."/>
            <person name="Cannon C."/>
            <person name="Castanera R."/>
            <person name="Culley D."/>
            <person name="Daum C."/>
            <person name="Ezra D."/>
            <person name="Gonzalez J."/>
            <person name="Henrissat B."/>
            <person name="Kuo A."/>
            <person name="Liang C."/>
            <person name="Lipzen A."/>
            <person name="Lutzoni F."/>
            <person name="Magnuson J."/>
            <person name="Mondo S."/>
            <person name="Nolan M."/>
            <person name="Ohm R."/>
            <person name="Pangilinan J."/>
            <person name="Park H.-J."/>
            <person name="Ramirez L."/>
            <person name="Alfaro M."/>
            <person name="Sun H."/>
            <person name="Tritt A."/>
            <person name="Yoshinaga Y."/>
            <person name="Zwiers L.-H."/>
            <person name="Turgeon B."/>
            <person name="Goodwin S."/>
            <person name="Spatafora J."/>
            <person name="Crous P."/>
            <person name="Grigoriev I."/>
        </authorList>
    </citation>
    <scope>NUCLEOTIDE SEQUENCE</scope>
    <source>
        <strain evidence="3">CBS 113818</strain>
    </source>
</reference>
<dbReference type="EMBL" id="MU006230">
    <property type="protein sequence ID" value="KAF2824483.1"/>
    <property type="molecule type" value="Genomic_DNA"/>
</dbReference>
<dbReference type="SMART" id="SM00174">
    <property type="entry name" value="RHO"/>
    <property type="match status" value="1"/>
</dbReference>
<dbReference type="Proteomes" id="UP000799424">
    <property type="component" value="Unassembled WGS sequence"/>
</dbReference>
<dbReference type="InterPro" id="IPR001806">
    <property type="entry name" value="Small_GTPase"/>
</dbReference>
<dbReference type="InterPro" id="IPR027417">
    <property type="entry name" value="P-loop_NTPase"/>
</dbReference>
<keyword evidence="3" id="KW-0378">Hydrolase</keyword>
<dbReference type="PANTHER" id="PTHR24072">
    <property type="entry name" value="RHO FAMILY GTPASE"/>
    <property type="match status" value="1"/>
</dbReference>